<protein>
    <recommendedName>
        <fullName evidence="4">Peptidase M28</fullName>
    </recommendedName>
</protein>
<comment type="caution">
    <text evidence="2">The sequence shown here is derived from an EMBL/GenBank/DDBJ whole genome shotgun (WGS) entry which is preliminary data.</text>
</comment>
<dbReference type="Gene3D" id="3.40.630.10">
    <property type="entry name" value="Zn peptidases"/>
    <property type="match status" value="1"/>
</dbReference>
<dbReference type="Proteomes" id="UP000244450">
    <property type="component" value="Unassembled WGS sequence"/>
</dbReference>
<dbReference type="AlphaFoldDB" id="A0A2T7BLT7"/>
<proteinExistence type="predicted"/>
<keyword evidence="1" id="KW-0732">Signal</keyword>
<accession>A0A2T7BLT7</accession>
<dbReference type="EMBL" id="QCYK01000001">
    <property type="protein sequence ID" value="PUZ28645.1"/>
    <property type="molecule type" value="Genomic_DNA"/>
</dbReference>
<dbReference type="RefSeq" id="WP_108685284.1">
    <property type="nucleotide sequence ID" value="NZ_QCYK01000001.1"/>
</dbReference>
<organism evidence="2 3">
    <name type="scientific">Chitinophaga parva</name>
    <dbReference type="NCBI Taxonomy" id="2169414"/>
    <lineage>
        <taxon>Bacteria</taxon>
        <taxon>Pseudomonadati</taxon>
        <taxon>Bacteroidota</taxon>
        <taxon>Chitinophagia</taxon>
        <taxon>Chitinophagales</taxon>
        <taxon>Chitinophagaceae</taxon>
        <taxon>Chitinophaga</taxon>
    </lineage>
</organism>
<evidence type="ECO:0000256" key="1">
    <source>
        <dbReference type="SAM" id="SignalP"/>
    </source>
</evidence>
<sequence>MKRYFIVLLICLGCAAQAQTIKQLERAMYGIASDATEGRFTGSRGYLKAANYVAGQLKAAGLKTTFQAVPFLRDNYDESSISIDGVAYPHRVAISSCCNILPQQAIGLF</sequence>
<dbReference type="SUPFAM" id="SSF53187">
    <property type="entry name" value="Zn-dependent exopeptidases"/>
    <property type="match status" value="1"/>
</dbReference>
<feature type="chain" id="PRO_5015656758" description="Peptidase M28" evidence="1">
    <location>
        <begin position="19"/>
        <end position="109"/>
    </location>
</feature>
<evidence type="ECO:0000313" key="3">
    <source>
        <dbReference type="Proteomes" id="UP000244450"/>
    </source>
</evidence>
<evidence type="ECO:0000313" key="2">
    <source>
        <dbReference type="EMBL" id="PUZ28645.1"/>
    </source>
</evidence>
<feature type="signal peptide" evidence="1">
    <location>
        <begin position="1"/>
        <end position="18"/>
    </location>
</feature>
<reference evidence="2 3" key="1">
    <citation type="submission" date="2018-04" db="EMBL/GenBank/DDBJ databases">
        <title>Chitinophaga fuyangensis sp. nov., isolated from soil in a chemical factory.</title>
        <authorList>
            <person name="Chen K."/>
        </authorList>
    </citation>
    <scope>NUCLEOTIDE SEQUENCE [LARGE SCALE GENOMIC DNA]</scope>
    <source>
        <strain evidence="2 3">LY-1</strain>
    </source>
</reference>
<name>A0A2T7BLT7_9BACT</name>
<gene>
    <name evidence="2" type="ORF">DCC81_03945</name>
</gene>
<evidence type="ECO:0008006" key="4">
    <source>
        <dbReference type="Google" id="ProtNLM"/>
    </source>
</evidence>
<keyword evidence="3" id="KW-1185">Reference proteome</keyword>